<evidence type="ECO:0000256" key="9">
    <source>
        <dbReference type="SAM" id="Phobius"/>
    </source>
</evidence>
<feature type="transmembrane region" description="Helical" evidence="9">
    <location>
        <begin position="212"/>
        <end position="230"/>
    </location>
</feature>
<evidence type="ECO:0000256" key="6">
    <source>
        <dbReference type="ARBA" id="ARBA00022824"/>
    </source>
</evidence>
<comment type="caution">
    <text evidence="11">The sequence shown here is derived from an EMBL/GenBank/DDBJ whole genome shotgun (WGS) entry which is preliminary data.</text>
</comment>
<proteinExistence type="inferred from homology"/>
<organism evidence="11 12">
    <name type="scientific">Coemansia aciculifera</name>
    <dbReference type="NCBI Taxonomy" id="417176"/>
    <lineage>
        <taxon>Eukaryota</taxon>
        <taxon>Fungi</taxon>
        <taxon>Fungi incertae sedis</taxon>
        <taxon>Zoopagomycota</taxon>
        <taxon>Kickxellomycotina</taxon>
        <taxon>Kickxellomycetes</taxon>
        <taxon>Kickxellales</taxon>
        <taxon>Kickxellaceae</taxon>
        <taxon>Coemansia</taxon>
    </lineage>
</organism>
<keyword evidence="6" id="KW-0256">Endoplasmic reticulum</keyword>
<dbReference type="SUPFAM" id="SSF52833">
    <property type="entry name" value="Thioredoxin-like"/>
    <property type="match status" value="1"/>
</dbReference>
<dbReference type="InterPro" id="IPR021149">
    <property type="entry name" value="OligosaccharylTrfase_OST3/OST6"/>
</dbReference>
<reference evidence="11" key="1">
    <citation type="submission" date="2022-07" db="EMBL/GenBank/DDBJ databases">
        <title>Phylogenomic reconstructions and comparative analyses of Kickxellomycotina fungi.</title>
        <authorList>
            <person name="Reynolds N.K."/>
            <person name="Stajich J.E."/>
            <person name="Barry K."/>
            <person name="Grigoriev I.V."/>
            <person name="Crous P."/>
            <person name="Smith M.E."/>
        </authorList>
    </citation>
    <scope>NUCLEOTIDE SEQUENCE</scope>
    <source>
        <strain evidence="11">RSA 476</strain>
    </source>
</reference>
<dbReference type="PROSITE" id="PS51257">
    <property type="entry name" value="PROKAR_LIPOPROTEIN"/>
    <property type="match status" value="1"/>
</dbReference>
<dbReference type="Proteomes" id="UP001140074">
    <property type="component" value="Unassembled WGS sequence"/>
</dbReference>
<evidence type="ECO:0000256" key="10">
    <source>
        <dbReference type="SAM" id="SignalP"/>
    </source>
</evidence>
<keyword evidence="11" id="KW-0808">Transferase</keyword>
<evidence type="ECO:0000256" key="4">
    <source>
        <dbReference type="ARBA" id="ARBA00022692"/>
    </source>
</evidence>
<sequence>MRLLAALGALSFAGQLLLSCGIVGAQSLSELQILVKKDSDSLARLDIDTFVKNVVPESKSYAVVVQLTALSPKYKCEPCIKLDKTLRAVARGWNRHGDKDRIIFASMDVDDGEELFHKMKIEQIPRLMVFPAGAGPHALANASPREMTIKEETMTPVGMSAKLGLLLGVEIKPDVPVDYSKYLKSILAVQAAGVGAYLAYKFVNLRMLGRNLWAIATIMFVLLMTSGFMWNKINDPPYMGQTKSGEVALFVPTNNQQFAVETQIVAVTYAVCALCIVILVRHAPKIQSADQRTFVTLVFVLVLMLMFSYLNSVFRLKMPGYPFKLLLE</sequence>
<evidence type="ECO:0000256" key="1">
    <source>
        <dbReference type="ARBA" id="ARBA00002791"/>
    </source>
</evidence>
<dbReference type="AlphaFoldDB" id="A0A9W8IMB0"/>
<dbReference type="PANTHER" id="PTHR12692">
    <property type="entry name" value="DOLICHYL-DIPHOSPHOOLIGOSACCHARIDE--PROTEIN GLYCOSYLTRANSFERASE-RELATED"/>
    <property type="match status" value="1"/>
</dbReference>
<dbReference type="CDD" id="cd02947">
    <property type="entry name" value="TRX_family"/>
    <property type="match status" value="1"/>
</dbReference>
<evidence type="ECO:0000256" key="8">
    <source>
        <dbReference type="ARBA" id="ARBA00023136"/>
    </source>
</evidence>
<name>A0A9W8IMB0_9FUNG</name>
<keyword evidence="4 9" id="KW-0812">Transmembrane</keyword>
<feature type="signal peptide" evidence="10">
    <location>
        <begin position="1"/>
        <end position="25"/>
    </location>
</feature>
<evidence type="ECO:0000256" key="2">
    <source>
        <dbReference type="ARBA" id="ARBA00004477"/>
    </source>
</evidence>
<gene>
    <name evidence="11" type="primary">OST3</name>
    <name evidence="11" type="ORF">GGH94_002266</name>
</gene>
<dbReference type="InterPro" id="IPR036249">
    <property type="entry name" value="Thioredoxin-like_sf"/>
</dbReference>
<dbReference type="PANTHER" id="PTHR12692:SF0">
    <property type="entry name" value="GH11935P"/>
    <property type="match status" value="1"/>
</dbReference>
<feature type="transmembrane region" description="Helical" evidence="9">
    <location>
        <begin position="294"/>
        <end position="314"/>
    </location>
</feature>
<protein>
    <submittedName>
        <fullName evidence="11">Oligosaccharyl transferase subunit ost3/OST6</fullName>
    </submittedName>
</protein>
<dbReference type="GO" id="GO:0016740">
    <property type="term" value="F:transferase activity"/>
    <property type="evidence" value="ECO:0007669"/>
    <property type="project" value="UniProtKB-KW"/>
</dbReference>
<accession>A0A9W8IMB0</accession>
<comment type="subcellular location">
    <subcellularLocation>
        <location evidence="2">Endoplasmic reticulum membrane</location>
        <topology evidence="2">Multi-pass membrane protein</topology>
    </subcellularLocation>
</comment>
<evidence type="ECO:0000256" key="7">
    <source>
        <dbReference type="ARBA" id="ARBA00022989"/>
    </source>
</evidence>
<comment type="function">
    <text evidence="1">Subunit of the oligosaccharyl transferase (OST) complex that catalyzes the initial transfer of a defined glycan (Glc(3)Man(9)GlcNAc(2) in eukaryotes) from the lipid carrier dolichol-pyrophosphate to an asparagine residue within an Asn-X-Ser/Thr consensus motif in nascent polypeptide chains, the first step in protein N-glycosylation. N-glycosylation occurs cotranslationally and the complex associates with the Sec61 complex at the channel-forming translocon complex that mediates protein translocation across the endoplasmic reticulum (ER). All subunits are required for a maximal enzyme activity.</text>
</comment>
<dbReference type="Pfam" id="PF04756">
    <property type="entry name" value="OST3_OST6"/>
    <property type="match status" value="1"/>
</dbReference>
<dbReference type="Gene3D" id="3.40.30.10">
    <property type="entry name" value="Glutaredoxin"/>
    <property type="match status" value="1"/>
</dbReference>
<keyword evidence="8 9" id="KW-0472">Membrane</keyword>
<keyword evidence="7 9" id="KW-1133">Transmembrane helix</keyword>
<feature type="chain" id="PRO_5040886763" evidence="10">
    <location>
        <begin position="26"/>
        <end position="328"/>
    </location>
</feature>
<dbReference type="GO" id="GO:0018279">
    <property type="term" value="P:protein N-linked glycosylation via asparagine"/>
    <property type="evidence" value="ECO:0007669"/>
    <property type="project" value="TreeGrafter"/>
</dbReference>
<feature type="transmembrane region" description="Helical" evidence="9">
    <location>
        <begin position="264"/>
        <end position="282"/>
    </location>
</feature>
<keyword evidence="12" id="KW-1185">Reference proteome</keyword>
<comment type="similarity">
    <text evidence="3">Belongs to the OST3/OST6 family.</text>
</comment>
<keyword evidence="5 10" id="KW-0732">Signal</keyword>
<evidence type="ECO:0000313" key="12">
    <source>
        <dbReference type="Proteomes" id="UP001140074"/>
    </source>
</evidence>
<evidence type="ECO:0000313" key="11">
    <source>
        <dbReference type="EMBL" id="KAJ2865371.1"/>
    </source>
</evidence>
<feature type="transmembrane region" description="Helical" evidence="9">
    <location>
        <begin position="182"/>
        <end position="200"/>
    </location>
</feature>
<evidence type="ECO:0000256" key="3">
    <source>
        <dbReference type="ARBA" id="ARBA00009561"/>
    </source>
</evidence>
<evidence type="ECO:0000256" key="5">
    <source>
        <dbReference type="ARBA" id="ARBA00022729"/>
    </source>
</evidence>
<dbReference type="EMBL" id="JANBUY010000061">
    <property type="protein sequence ID" value="KAJ2865371.1"/>
    <property type="molecule type" value="Genomic_DNA"/>
</dbReference>
<dbReference type="GO" id="GO:0008250">
    <property type="term" value="C:oligosaccharyltransferase complex"/>
    <property type="evidence" value="ECO:0007669"/>
    <property type="project" value="TreeGrafter"/>
</dbReference>